<dbReference type="AlphaFoldDB" id="Q6AM37"/>
<evidence type="ECO:0000259" key="4">
    <source>
        <dbReference type="PROSITE" id="PS52004"/>
    </source>
</evidence>
<dbReference type="InterPro" id="IPR014031">
    <property type="entry name" value="Ketoacyl_synth_C"/>
</dbReference>
<dbReference type="eggNOG" id="COG0304">
    <property type="taxonomic scope" value="Bacteria"/>
</dbReference>
<dbReference type="SUPFAM" id="SSF53901">
    <property type="entry name" value="Thiolase-like"/>
    <property type="match status" value="2"/>
</dbReference>
<dbReference type="PANTHER" id="PTHR11712">
    <property type="entry name" value="POLYKETIDE SYNTHASE-RELATED"/>
    <property type="match status" value="1"/>
</dbReference>
<name>Q6AM37_DESPS</name>
<comment type="similarity">
    <text evidence="1 3">Belongs to the thiolase-like superfamily. Beta-ketoacyl-ACP synthases family.</text>
</comment>
<evidence type="ECO:0000256" key="3">
    <source>
        <dbReference type="RuleBase" id="RU003694"/>
    </source>
</evidence>
<dbReference type="InterPro" id="IPR020841">
    <property type="entry name" value="PKS_Beta-ketoAc_synthase_dom"/>
</dbReference>
<accession>Q6AM37</accession>
<keyword evidence="2 3" id="KW-0808">Transferase</keyword>
<sequence length="415" mass="43461">MEKCATVNKRVVITGRGAVSPFGLGVPTLLENLWQGCSAIRSIPEWQDVAGLGSHLAAPVPDFDLKILPRIQRRTMGKMAMFATIASQEAVADSGIDKECLSSGDIGVAIGSTTGSPAAYETFYLQYLVNSSLQGIKSGEFFKSMGHSCAANVSLTLGIKGEQWGPASACTSSSQAIGLGYILIKAGRQQAMLCGGAEETHPSVTGVFDLLGAASRRHQEPESSCRPFAKDRDGVVCGGGSGVLVLEELASAQARGAKIYGEIVGFGNVTDSGHIANPDTHSMQRAMSRAMSEAGIIAADIDYVNAHATGTELGDIAEARAIASVLGPLIPVSSFKGHLGHTLGASGALEIIAVLEMMQRQEIIPTRNLSLADPRCNGISLIREKSSAFLKTILKNNFALGGVNTSLAIRNDIYP</sequence>
<evidence type="ECO:0000256" key="1">
    <source>
        <dbReference type="ARBA" id="ARBA00008467"/>
    </source>
</evidence>
<dbReference type="PROSITE" id="PS00606">
    <property type="entry name" value="KS3_1"/>
    <property type="match status" value="1"/>
</dbReference>
<evidence type="ECO:0000256" key="2">
    <source>
        <dbReference type="ARBA" id="ARBA00022679"/>
    </source>
</evidence>
<dbReference type="CDD" id="cd00834">
    <property type="entry name" value="KAS_I_II"/>
    <property type="match status" value="1"/>
</dbReference>
<dbReference type="EMBL" id="CR522870">
    <property type="protein sequence ID" value="CAG36588.1"/>
    <property type="molecule type" value="Genomic_DNA"/>
</dbReference>
<reference evidence="6" key="1">
    <citation type="journal article" date="2004" name="Environ. Microbiol.">
        <title>The genome of Desulfotalea psychrophila, a sulfate-reducing bacterium from permanently cold Arctic sediments.</title>
        <authorList>
            <person name="Rabus R."/>
            <person name="Ruepp A."/>
            <person name="Frickey T."/>
            <person name="Rattei T."/>
            <person name="Fartmann B."/>
            <person name="Stark M."/>
            <person name="Bauer M."/>
            <person name="Zibat A."/>
            <person name="Lombardot T."/>
            <person name="Becker I."/>
            <person name="Amann J."/>
            <person name="Gellner K."/>
            <person name="Teeling H."/>
            <person name="Leuschner W.D."/>
            <person name="Gloeckner F.-O."/>
            <person name="Lupas A.N."/>
            <person name="Amann R."/>
            <person name="Klenk H.-P."/>
        </authorList>
    </citation>
    <scope>NUCLEOTIDE SEQUENCE [LARGE SCALE GENOMIC DNA]</scope>
    <source>
        <strain evidence="6">DSM 12343 / LSv54</strain>
    </source>
</reference>
<keyword evidence="6" id="KW-1185">Reference proteome</keyword>
<proteinExistence type="inferred from homology"/>
<dbReference type="PANTHER" id="PTHR11712:SF325">
    <property type="entry name" value="3-OXOACYL-(ACYL-CARRIER-PROTEIN) SYNTHASE II FABF"/>
    <property type="match status" value="1"/>
</dbReference>
<dbReference type="KEGG" id="dps:DP1859"/>
<dbReference type="InterPro" id="IPR000794">
    <property type="entry name" value="Beta-ketoacyl_synthase"/>
</dbReference>
<dbReference type="GO" id="GO:0005829">
    <property type="term" value="C:cytosol"/>
    <property type="evidence" value="ECO:0007669"/>
    <property type="project" value="TreeGrafter"/>
</dbReference>
<dbReference type="Pfam" id="PF02801">
    <property type="entry name" value="Ketoacyl-synt_C"/>
    <property type="match status" value="1"/>
</dbReference>
<protein>
    <submittedName>
        <fullName evidence="5">Related to 3-oxoacyl-[acyl-carrier-protein] synthase I</fullName>
    </submittedName>
</protein>
<dbReference type="GO" id="GO:0004315">
    <property type="term" value="F:3-oxoacyl-[acyl-carrier-protein] synthase activity"/>
    <property type="evidence" value="ECO:0007669"/>
    <property type="project" value="InterPro"/>
</dbReference>
<dbReference type="InterPro" id="IPR014030">
    <property type="entry name" value="Ketoacyl_synth_N"/>
</dbReference>
<dbReference type="Proteomes" id="UP000000602">
    <property type="component" value="Chromosome"/>
</dbReference>
<evidence type="ECO:0000313" key="6">
    <source>
        <dbReference type="Proteomes" id="UP000000602"/>
    </source>
</evidence>
<dbReference type="SMART" id="SM00825">
    <property type="entry name" value="PKS_KS"/>
    <property type="match status" value="1"/>
</dbReference>
<feature type="domain" description="Ketosynthase family 3 (KS3)" evidence="4">
    <location>
        <begin position="8"/>
        <end position="411"/>
    </location>
</feature>
<dbReference type="InterPro" id="IPR018201">
    <property type="entry name" value="Ketoacyl_synth_AS"/>
</dbReference>
<dbReference type="Gene3D" id="3.40.47.10">
    <property type="match status" value="1"/>
</dbReference>
<dbReference type="InterPro" id="IPR016039">
    <property type="entry name" value="Thiolase-like"/>
</dbReference>
<dbReference type="STRING" id="177439.DP1859"/>
<dbReference type="HOGENOM" id="CLU_000022_69_2_7"/>
<dbReference type="Pfam" id="PF00109">
    <property type="entry name" value="ketoacyl-synt"/>
    <property type="match status" value="1"/>
</dbReference>
<gene>
    <name evidence="5" type="ordered locus">DP1859</name>
</gene>
<evidence type="ECO:0000313" key="5">
    <source>
        <dbReference type="EMBL" id="CAG36588.1"/>
    </source>
</evidence>
<organism evidence="5 6">
    <name type="scientific">Desulfotalea psychrophila (strain LSv54 / DSM 12343)</name>
    <dbReference type="NCBI Taxonomy" id="177439"/>
    <lineage>
        <taxon>Bacteria</taxon>
        <taxon>Pseudomonadati</taxon>
        <taxon>Thermodesulfobacteriota</taxon>
        <taxon>Desulfobulbia</taxon>
        <taxon>Desulfobulbales</taxon>
        <taxon>Desulfocapsaceae</taxon>
        <taxon>Desulfotalea</taxon>
    </lineage>
</organism>
<dbReference type="GO" id="GO:0006633">
    <property type="term" value="P:fatty acid biosynthetic process"/>
    <property type="evidence" value="ECO:0007669"/>
    <property type="project" value="InterPro"/>
</dbReference>
<dbReference type="PROSITE" id="PS52004">
    <property type="entry name" value="KS3_2"/>
    <property type="match status" value="1"/>
</dbReference>